<reference evidence="6" key="1">
    <citation type="submission" date="2021-01" db="EMBL/GenBank/DDBJ databases">
        <authorList>
            <person name="Corre E."/>
            <person name="Pelletier E."/>
            <person name="Niang G."/>
            <person name="Scheremetjew M."/>
            <person name="Finn R."/>
            <person name="Kale V."/>
            <person name="Holt S."/>
            <person name="Cochrane G."/>
            <person name="Meng A."/>
            <person name="Brown T."/>
            <person name="Cohen L."/>
        </authorList>
    </citation>
    <scope>NUCLEOTIDE SEQUENCE</scope>
</reference>
<evidence type="ECO:0000256" key="2">
    <source>
        <dbReference type="ARBA" id="ARBA00012003"/>
    </source>
</evidence>
<proteinExistence type="inferred from homology"/>
<keyword evidence="3" id="KW-0489">Methyltransferase</keyword>
<dbReference type="SUPFAM" id="SSF53335">
    <property type="entry name" value="S-adenosyl-L-methionine-dependent methyltransferases"/>
    <property type="match status" value="1"/>
</dbReference>
<dbReference type="GO" id="GO:0032259">
    <property type="term" value="P:methylation"/>
    <property type="evidence" value="ECO:0007669"/>
    <property type="project" value="UniProtKB-KW"/>
</dbReference>
<dbReference type="PANTHER" id="PTHR12303">
    <property type="entry name" value="CARNOSINE N-METHYLTRANSFERASE"/>
    <property type="match status" value="1"/>
</dbReference>
<dbReference type="InterPro" id="IPR012901">
    <property type="entry name" value="CARME"/>
</dbReference>
<name>A0A7S0ZSU7_NOCSC</name>
<sequence length="367" mass="41875">MEGAEKNHFLHVCWSLVGYETYMMHDVARMQRAISELDDVELELLGQDTHRWNAEVLRCIAANAMFLNQLPSPFVCCEDLGPDAEEIVSRMPPGHRVTSRNSSKVCYTLRQFVRDWAKEGQEERDSCYQPLIDALLKYLPPNKSNDEQPSVLCPGCGLGRLPFEFARQGYVAEGNEFSYHMLLGSQLILNRSPDEECHTIYPFVLNSSCLKERFDSFRPIRVPDSSPYQEMPAGARLSMAAGEFVEVYKEQGGQWDAVATCFFLDTAKNVFLYIRTIAMLIRPGGFWTNFGPLLYHYAEMEQDISIEPSWEEVKPSIAKYFDIREESHAHASYTSNLGSFSTVIYRCIFFIGQRNDTPISGESNPVF</sequence>
<gene>
    <name evidence="6" type="ORF">NSCI0253_LOCUS5618</name>
</gene>
<dbReference type="AlphaFoldDB" id="A0A7S0ZSU7"/>
<evidence type="ECO:0000256" key="3">
    <source>
        <dbReference type="ARBA" id="ARBA00022603"/>
    </source>
</evidence>
<evidence type="ECO:0000256" key="1">
    <source>
        <dbReference type="ARBA" id="ARBA00010086"/>
    </source>
</evidence>
<dbReference type="GO" id="GO:0030735">
    <property type="term" value="F:carnosine N-methyltransferase activity"/>
    <property type="evidence" value="ECO:0007669"/>
    <property type="project" value="UniProtKB-EC"/>
</dbReference>
<evidence type="ECO:0000313" key="6">
    <source>
        <dbReference type="EMBL" id="CAD8831271.1"/>
    </source>
</evidence>
<dbReference type="EMBL" id="HBFQ01008021">
    <property type="protein sequence ID" value="CAD8831271.1"/>
    <property type="molecule type" value="Transcribed_RNA"/>
</dbReference>
<organism evidence="6">
    <name type="scientific">Noctiluca scintillans</name>
    <name type="common">Sea sparkle</name>
    <name type="synonym">Red tide dinoflagellate</name>
    <dbReference type="NCBI Taxonomy" id="2966"/>
    <lineage>
        <taxon>Eukaryota</taxon>
        <taxon>Sar</taxon>
        <taxon>Alveolata</taxon>
        <taxon>Dinophyceae</taxon>
        <taxon>Noctilucales</taxon>
        <taxon>Noctilucaceae</taxon>
        <taxon>Noctiluca</taxon>
    </lineage>
</organism>
<dbReference type="PANTHER" id="PTHR12303:SF6">
    <property type="entry name" value="CARNOSINE N-METHYLTRANSFERASE"/>
    <property type="match status" value="1"/>
</dbReference>
<evidence type="ECO:0000256" key="4">
    <source>
        <dbReference type="ARBA" id="ARBA00022679"/>
    </source>
</evidence>
<keyword evidence="4" id="KW-0808">Transferase</keyword>
<keyword evidence="5" id="KW-0949">S-adenosyl-L-methionine</keyword>
<dbReference type="InterPro" id="IPR029063">
    <property type="entry name" value="SAM-dependent_MTases_sf"/>
</dbReference>
<dbReference type="Gene3D" id="3.40.50.150">
    <property type="entry name" value="Vaccinia Virus protein VP39"/>
    <property type="match status" value="1"/>
</dbReference>
<comment type="similarity">
    <text evidence="1">Belongs to the carnosine N-methyltransferase family.</text>
</comment>
<protein>
    <recommendedName>
        <fullName evidence="2">carnosine N-methyltransferase</fullName>
        <ecNumber evidence="2">2.1.1.22</ecNumber>
    </recommendedName>
</protein>
<evidence type="ECO:0000256" key="5">
    <source>
        <dbReference type="ARBA" id="ARBA00022691"/>
    </source>
</evidence>
<accession>A0A7S0ZSU7</accession>
<dbReference type="Pfam" id="PF07942">
    <property type="entry name" value="CARME"/>
    <property type="match status" value="1"/>
</dbReference>
<dbReference type="EC" id="2.1.1.22" evidence="2"/>
<dbReference type="SMART" id="SM01296">
    <property type="entry name" value="N2227"/>
    <property type="match status" value="1"/>
</dbReference>